<dbReference type="Pfam" id="PF19086">
    <property type="entry name" value="Terpene_syn_C_2"/>
    <property type="match status" value="1"/>
</dbReference>
<proteinExistence type="inferred from homology"/>
<dbReference type="GO" id="GO:0010333">
    <property type="term" value="F:terpene synthase activity"/>
    <property type="evidence" value="ECO:0007669"/>
    <property type="project" value="InterPro"/>
</dbReference>
<evidence type="ECO:0000256" key="5">
    <source>
        <dbReference type="SAM" id="MobiDB-lite"/>
    </source>
</evidence>
<protein>
    <recommendedName>
        <fullName evidence="4">Terpene synthase</fullName>
        <ecNumber evidence="4">4.2.3.-</ecNumber>
    </recommendedName>
</protein>
<comment type="cofactor">
    <cofactor evidence="1 4">
        <name>Mg(2+)</name>
        <dbReference type="ChEBI" id="CHEBI:18420"/>
    </cofactor>
</comment>
<keyword evidence="4" id="KW-0479">Metal-binding</keyword>
<accession>A0AAJ0BPX0</accession>
<organism evidence="6 7">
    <name type="scientific">Echria macrotheca</name>
    <dbReference type="NCBI Taxonomy" id="438768"/>
    <lineage>
        <taxon>Eukaryota</taxon>
        <taxon>Fungi</taxon>
        <taxon>Dikarya</taxon>
        <taxon>Ascomycota</taxon>
        <taxon>Pezizomycotina</taxon>
        <taxon>Sordariomycetes</taxon>
        <taxon>Sordariomycetidae</taxon>
        <taxon>Sordariales</taxon>
        <taxon>Schizotheciaceae</taxon>
        <taxon>Echria</taxon>
    </lineage>
</organism>
<keyword evidence="3 4" id="KW-0460">Magnesium</keyword>
<gene>
    <name evidence="6" type="ORF">QBC47DRAFT_117064</name>
</gene>
<evidence type="ECO:0000313" key="6">
    <source>
        <dbReference type="EMBL" id="KAK1759876.1"/>
    </source>
</evidence>
<dbReference type="InterPro" id="IPR008949">
    <property type="entry name" value="Isoprenoid_synthase_dom_sf"/>
</dbReference>
<dbReference type="Gene3D" id="1.10.600.10">
    <property type="entry name" value="Farnesyl Diphosphate Synthase"/>
    <property type="match status" value="1"/>
</dbReference>
<dbReference type="SUPFAM" id="SSF48576">
    <property type="entry name" value="Terpenoid synthases"/>
    <property type="match status" value="1"/>
</dbReference>
<feature type="region of interest" description="Disordered" evidence="5">
    <location>
        <begin position="1"/>
        <end position="24"/>
    </location>
</feature>
<dbReference type="EC" id="4.2.3.-" evidence="4"/>
<dbReference type="PANTHER" id="PTHR35201">
    <property type="entry name" value="TERPENE SYNTHASE"/>
    <property type="match status" value="1"/>
</dbReference>
<comment type="similarity">
    <text evidence="2 4">Belongs to the terpene synthase family.</text>
</comment>
<dbReference type="PANTHER" id="PTHR35201:SF4">
    <property type="entry name" value="BETA-PINACENE SYNTHASE-RELATED"/>
    <property type="match status" value="1"/>
</dbReference>
<evidence type="ECO:0000256" key="2">
    <source>
        <dbReference type="ARBA" id="ARBA00006333"/>
    </source>
</evidence>
<dbReference type="EMBL" id="MU839828">
    <property type="protein sequence ID" value="KAK1759876.1"/>
    <property type="molecule type" value="Genomic_DNA"/>
</dbReference>
<keyword evidence="4" id="KW-0456">Lyase</keyword>
<sequence>MTGKPAHPLRPIAPPSALPEPMMHPDHQRIDREVISYLVETWEWPSERAKRGFISWKLSDVVLLMFPTGDTSRVTLACELLLLGFLMDDWFDHHSFEANTDVVARLAALFDAPSTFAPKSTIERMHRDIFDRIRAVSSKASTAILSTYLDMLACHCDASRGAATTLGDYLVFREIDVGMPICRALLYWTEDMVLTEAESSLLAPLERVANYHVSILNDVFSFDREWKAAKTLGQGAVLVNGVRILADEVGVSVGAAKRLCFALVRAWEVEFLDMAEAVMEGTEGESRIRLAKAIKGIERRMSGAEGFSWRTSRYL</sequence>
<name>A0AAJ0BPX0_9PEZI</name>
<reference evidence="6" key="1">
    <citation type="submission" date="2023-06" db="EMBL/GenBank/DDBJ databases">
        <title>Genome-scale phylogeny and comparative genomics of the fungal order Sordariales.</title>
        <authorList>
            <consortium name="Lawrence Berkeley National Laboratory"/>
            <person name="Hensen N."/>
            <person name="Bonometti L."/>
            <person name="Westerberg I."/>
            <person name="Brannstrom I.O."/>
            <person name="Guillou S."/>
            <person name="Cros-Aarteil S."/>
            <person name="Calhoun S."/>
            <person name="Haridas S."/>
            <person name="Kuo A."/>
            <person name="Mondo S."/>
            <person name="Pangilinan J."/>
            <person name="Riley R."/>
            <person name="Labutti K."/>
            <person name="Andreopoulos B."/>
            <person name="Lipzen A."/>
            <person name="Chen C."/>
            <person name="Yanf M."/>
            <person name="Daum C."/>
            <person name="Ng V."/>
            <person name="Clum A."/>
            <person name="Steindorff A."/>
            <person name="Ohm R."/>
            <person name="Martin F."/>
            <person name="Silar P."/>
            <person name="Natvig D."/>
            <person name="Lalanne C."/>
            <person name="Gautier V."/>
            <person name="Ament-Velasquez S.L."/>
            <person name="Kruys A."/>
            <person name="Hutchinson M.I."/>
            <person name="Powell A.J."/>
            <person name="Barry K."/>
            <person name="Miller A.N."/>
            <person name="Grigoriev I.V."/>
            <person name="Debuchy R."/>
            <person name="Gladieux P."/>
            <person name="Thoren M.H."/>
            <person name="Johannesson H."/>
        </authorList>
    </citation>
    <scope>NUCLEOTIDE SEQUENCE</scope>
    <source>
        <strain evidence="6">PSN4</strain>
    </source>
</reference>
<dbReference type="GO" id="GO:0008299">
    <property type="term" value="P:isoprenoid biosynthetic process"/>
    <property type="evidence" value="ECO:0007669"/>
    <property type="project" value="UniProtKB-ARBA"/>
</dbReference>
<evidence type="ECO:0000256" key="1">
    <source>
        <dbReference type="ARBA" id="ARBA00001946"/>
    </source>
</evidence>
<keyword evidence="7" id="KW-1185">Reference proteome</keyword>
<comment type="caution">
    <text evidence="6">The sequence shown here is derived from an EMBL/GenBank/DDBJ whole genome shotgun (WGS) entry which is preliminary data.</text>
</comment>
<dbReference type="Proteomes" id="UP001239445">
    <property type="component" value="Unassembled WGS sequence"/>
</dbReference>
<evidence type="ECO:0000256" key="4">
    <source>
        <dbReference type="RuleBase" id="RU366034"/>
    </source>
</evidence>
<evidence type="ECO:0000313" key="7">
    <source>
        <dbReference type="Proteomes" id="UP001239445"/>
    </source>
</evidence>
<dbReference type="GO" id="GO:0046872">
    <property type="term" value="F:metal ion binding"/>
    <property type="evidence" value="ECO:0007669"/>
    <property type="project" value="UniProtKB-KW"/>
</dbReference>
<dbReference type="AlphaFoldDB" id="A0AAJ0BPX0"/>
<dbReference type="InterPro" id="IPR034686">
    <property type="entry name" value="Terpene_cyclase-like_2"/>
</dbReference>
<evidence type="ECO:0000256" key="3">
    <source>
        <dbReference type="ARBA" id="ARBA00022842"/>
    </source>
</evidence>